<evidence type="ECO:0000313" key="3">
    <source>
        <dbReference type="Proteomes" id="UP000001508"/>
    </source>
</evidence>
<dbReference type="KEGG" id="dak:DaAHT2_1024"/>
<reference evidence="3" key="1">
    <citation type="submission" date="2010-02" db="EMBL/GenBank/DDBJ databases">
        <title>Complete sequence of Desulfurivibrio alkaliphilus AHT2.</title>
        <authorList>
            <consortium name="US DOE Joint Genome Institute"/>
            <person name="Pitluck S."/>
            <person name="Chertkov O."/>
            <person name="Detter J.C."/>
            <person name="Han C."/>
            <person name="Tapia R."/>
            <person name="Larimer F."/>
            <person name="Land M."/>
            <person name="Hauser L."/>
            <person name="Kyrpides N."/>
            <person name="Mikhailova N."/>
            <person name="Sorokin D.Y."/>
            <person name="Muyzer G."/>
            <person name="Woyke T."/>
        </authorList>
    </citation>
    <scope>NUCLEOTIDE SEQUENCE [LARGE SCALE GENOMIC DNA]</scope>
    <source>
        <strain evidence="3">DSM 19089 / UNIQEM U267 / AHT2</strain>
    </source>
</reference>
<dbReference type="SMART" id="SM00138">
    <property type="entry name" value="MeTrc"/>
    <property type="match status" value="1"/>
</dbReference>
<dbReference type="AlphaFoldDB" id="D6Z2E7"/>
<keyword evidence="2" id="KW-0489">Methyltransferase</keyword>
<dbReference type="InterPro" id="IPR000780">
    <property type="entry name" value="CheR_MeTrfase"/>
</dbReference>
<dbReference type="InterPro" id="IPR029063">
    <property type="entry name" value="SAM-dependent_MTases_sf"/>
</dbReference>
<dbReference type="EMBL" id="CP001940">
    <property type="protein sequence ID" value="ADH85722.1"/>
    <property type="molecule type" value="Genomic_DNA"/>
</dbReference>
<dbReference type="InterPro" id="IPR022642">
    <property type="entry name" value="CheR_C"/>
</dbReference>
<dbReference type="EC" id="2.1.1.80" evidence="2"/>
<dbReference type="PROSITE" id="PS50123">
    <property type="entry name" value="CHER"/>
    <property type="match status" value="1"/>
</dbReference>
<dbReference type="GO" id="GO:0008983">
    <property type="term" value="F:protein-glutamate O-methyltransferase activity"/>
    <property type="evidence" value="ECO:0007669"/>
    <property type="project" value="UniProtKB-EC"/>
</dbReference>
<organism evidence="2 3">
    <name type="scientific">Desulfurivibrio alkaliphilus (strain DSM 19089 / UNIQEM U267 / AHT2)</name>
    <dbReference type="NCBI Taxonomy" id="589865"/>
    <lineage>
        <taxon>Bacteria</taxon>
        <taxon>Pseudomonadati</taxon>
        <taxon>Thermodesulfobacteriota</taxon>
        <taxon>Desulfobulbia</taxon>
        <taxon>Desulfobulbales</taxon>
        <taxon>Desulfobulbaceae</taxon>
        <taxon>Desulfurivibrio</taxon>
    </lineage>
</organism>
<sequence length="281" mass="31821">MNDSECVAFLQWALPRMALRWPGYRRVRAQACKRIRRRMAELGCADAAAYRGYLAAHESEWAVLDELCRITVTRFYRDRRVFETLIDEALPGLAQAATARGARTLRIWCAGCASGEEPYTLAIGWRLEMASRFKEITLDILATDADAALLSRAETACYPWSAVRNLPPAWRTAAFREHDGRHCLQPGFKASVRFLPHDLRTPLPETGFDLICCRNLAFTYFDHALQLRIALTLYGHLLPGGVLLLGVHEQLPKGEPNFEVISERLGLYRRPRSVSIDDKTS</sequence>
<dbReference type="eggNOG" id="COG1352">
    <property type="taxonomic scope" value="Bacteria"/>
</dbReference>
<evidence type="ECO:0000313" key="2">
    <source>
        <dbReference type="EMBL" id="ADH85722.1"/>
    </source>
</evidence>
<protein>
    <submittedName>
        <fullName evidence="2">MCP methyltransferase, CheR-type</fullName>
        <ecNumber evidence="2">2.1.1.80</ecNumber>
    </submittedName>
</protein>
<dbReference type="PRINTS" id="PR00996">
    <property type="entry name" value="CHERMTFRASE"/>
</dbReference>
<evidence type="ECO:0000259" key="1">
    <source>
        <dbReference type="PROSITE" id="PS50123"/>
    </source>
</evidence>
<dbReference type="Pfam" id="PF01739">
    <property type="entry name" value="CheR"/>
    <property type="match status" value="1"/>
</dbReference>
<name>D6Z2E7_DESAT</name>
<dbReference type="PANTHER" id="PTHR24422:SF10">
    <property type="entry name" value="CHEMOTAXIS PROTEIN METHYLTRANSFERASE 2"/>
    <property type="match status" value="1"/>
</dbReference>
<dbReference type="OrthoDB" id="9786165at2"/>
<keyword evidence="3" id="KW-1185">Reference proteome</keyword>
<accession>D6Z2E7</accession>
<dbReference type="PANTHER" id="PTHR24422">
    <property type="entry name" value="CHEMOTAXIS PROTEIN METHYLTRANSFERASE"/>
    <property type="match status" value="1"/>
</dbReference>
<dbReference type="STRING" id="589865.DaAHT2_1024"/>
<dbReference type="Proteomes" id="UP000001508">
    <property type="component" value="Chromosome"/>
</dbReference>
<feature type="domain" description="CheR-type methyltransferase" evidence="1">
    <location>
        <begin position="1"/>
        <end position="273"/>
    </location>
</feature>
<dbReference type="RefSeq" id="WP_013163251.1">
    <property type="nucleotide sequence ID" value="NC_014216.1"/>
</dbReference>
<dbReference type="HOGENOM" id="CLU_025854_1_2_7"/>
<dbReference type="SUPFAM" id="SSF53335">
    <property type="entry name" value="S-adenosyl-L-methionine-dependent methyltransferases"/>
    <property type="match status" value="1"/>
</dbReference>
<dbReference type="GO" id="GO:0032259">
    <property type="term" value="P:methylation"/>
    <property type="evidence" value="ECO:0007669"/>
    <property type="project" value="UniProtKB-KW"/>
</dbReference>
<gene>
    <name evidence="2" type="ordered locus">DaAHT2_1024</name>
</gene>
<dbReference type="InParanoid" id="D6Z2E7"/>
<keyword evidence="2" id="KW-0808">Transferase</keyword>
<dbReference type="InterPro" id="IPR050903">
    <property type="entry name" value="Bact_Chemotaxis_MeTrfase"/>
</dbReference>
<dbReference type="Gene3D" id="3.40.50.150">
    <property type="entry name" value="Vaccinia Virus protein VP39"/>
    <property type="match status" value="1"/>
</dbReference>
<proteinExistence type="predicted"/>